<keyword evidence="8" id="KW-1185">Reference proteome</keyword>
<evidence type="ECO:0000256" key="2">
    <source>
        <dbReference type="ARBA" id="ARBA00022692"/>
    </source>
</evidence>
<dbReference type="Proteomes" id="UP001434883">
    <property type="component" value="Unassembled WGS sequence"/>
</dbReference>
<gene>
    <name evidence="7" type="ORF">XENOCAPTIV_022729</name>
</gene>
<dbReference type="SMART" id="SM00112">
    <property type="entry name" value="CA"/>
    <property type="match status" value="1"/>
</dbReference>
<dbReference type="CDD" id="cd11304">
    <property type="entry name" value="Cadherin_repeat"/>
    <property type="match status" value="1"/>
</dbReference>
<evidence type="ECO:0000256" key="3">
    <source>
        <dbReference type="ARBA" id="ARBA00022989"/>
    </source>
</evidence>
<dbReference type="PANTHER" id="PTHR24026:SF126">
    <property type="entry name" value="PROTOCADHERIN FAT 4"/>
    <property type="match status" value="1"/>
</dbReference>
<evidence type="ECO:0000313" key="7">
    <source>
        <dbReference type="EMBL" id="MEQ2219731.1"/>
    </source>
</evidence>
<evidence type="ECO:0000256" key="5">
    <source>
        <dbReference type="PROSITE-ProRule" id="PRU00043"/>
    </source>
</evidence>
<evidence type="ECO:0000256" key="1">
    <source>
        <dbReference type="ARBA" id="ARBA00004370"/>
    </source>
</evidence>
<sequence>ISPANPFYTIDSRTGKIRTSGVTLDRESTNSRDMVLMRTIIVSAVDQAYYPGMNGFLSFKFIGVHVVEGRILSFSVYVIVARPAVEVYEYFLPQVQAVDPDKDENGRVTLALQMGMPRLDFYLNSSTGVLTSMVVLDREQIGLYYLRIIAHDAGEFPRTSTSTLTVSGDF</sequence>
<comment type="caution">
    <text evidence="7">The sequence shown here is derived from an EMBL/GenBank/DDBJ whole genome shotgun (WGS) entry which is preliminary data.</text>
</comment>
<dbReference type="Gene3D" id="2.60.40.60">
    <property type="entry name" value="Cadherins"/>
    <property type="match status" value="1"/>
</dbReference>
<keyword evidence="3" id="KW-1133">Transmembrane helix</keyword>
<dbReference type="InterPro" id="IPR002126">
    <property type="entry name" value="Cadherin-like_dom"/>
</dbReference>
<evidence type="ECO:0000313" key="8">
    <source>
        <dbReference type="Proteomes" id="UP001434883"/>
    </source>
</evidence>
<keyword evidence="2" id="KW-0812">Transmembrane</keyword>
<dbReference type="PANTHER" id="PTHR24026">
    <property type="entry name" value="FAT ATYPICAL CADHERIN-RELATED"/>
    <property type="match status" value="1"/>
</dbReference>
<dbReference type="EMBL" id="JAHRIN010080724">
    <property type="protein sequence ID" value="MEQ2219731.1"/>
    <property type="molecule type" value="Genomic_DNA"/>
</dbReference>
<feature type="domain" description="Cadherin" evidence="6">
    <location>
        <begin position="94"/>
        <end position="167"/>
    </location>
</feature>
<accession>A0ABV0SHY7</accession>
<dbReference type="InterPro" id="IPR015919">
    <property type="entry name" value="Cadherin-like_sf"/>
</dbReference>
<comment type="subcellular location">
    <subcellularLocation>
        <location evidence="1">Membrane</location>
    </subcellularLocation>
</comment>
<protein>
    <recommendedName>
        <fullName evidence="6">Cadherin domain-containing protein</fullName>
    </recommendedName>
</protein>
<evidence type="ECO:0000259" key="6">
    <source>
        <dbReference type="PROSITE" id="PS50268"/>
    </source>
</evidence>
<proteinExistence type="predicted"/>
<feature type="non-terminal residue" evidence="7">
    <location>
        <position position="1"/>
    </location>
</feature>
<dbReference type="PROSITE" id="PS50268">
    <property type="entry name" value="CADHERIN_2"/>
    <property type="match status" value="1"/>
</dbReference>
<dbReference type="Pfam" id="PF00028">
    <property type="entry name" value="Cadherin"/>
    <property type="match status" value="1"/>
</dbReference>
<keyword evidence="4" id="KW-0472">Membrane</keyword>
<organism evidence="7 8">
    <name type="scientific">Xenoophorus captivus</name>
    <dbReference type="NCBI Taxonomy" id="1517983"/>
    <lineage>
        <taxon>Eukaryota</taxon>
        <taxon>Metazoa</taxon>
        <taxon>Chordata</taxon>
        <taxon>Craniata</taxon>
        <taxon>Vertebrata</taxon>
        <taxon>Euteleostomi</taxon>
        <taxon>Actinopterygii</taxon>
        <taxon>Neopterygii</taxon>
        <taxon>Teleostei</taxon>
        <taxon>Neoteleostei</taxon>
        <taxon>Acanthomorphata</taxon>
        <taxon>Ovalentaria</taxon>
        <taxon>Atherinomorphae</taxon>
        <taxon>Cyprinodontiformes</taxon>
        <taxon>Goodeidae</taxon>
        <taxon>Xenoophorus</taxon>
    </lineage>
</organism>
<keyword evidence="5" id="KW-0106">Calcium</keyword>
<evidence type="ECO:0000256" key="4">
    <source>
        <dbReference type="ARBA" id="ARBA00023136"/>
    </source>
</evidence>
<name>A0ABV0SHY7_9TELE</name>
<dbReference type="SUPFAM" id="SSF49313">
    <property type="entry name" value="Cadherin-like"/>
    <property type="match status" value="1"/>
</dbReference>
<reference evidence="7 8" key="1">
    <citation type="submission" date="2021-06" db="EMBL/GenBank/DDBJ databases">
        <authorList>
            <person name="Palmer J.M."/>
        </authorList>
    </citation>
    <scope>NUCLEOTIDE SEQUENCE [LARGE SCALE GENOMIC DNA]</scope>
    <source>
        <strain evidence="7 8">XC_2019</strain>
        <tissue evidence="7">Muscle</tissue>
    </source>
</reference>